<keyword evidence="7" id="KW-0943">RNA-mediated gene silencing</keyword>
<evidence type="ECO:0000313" key="12">
    <source>
        <dbReference type="Proteomes" id="UP000288716"/>
    </source>
</evidence>
<evidence type="ECO:0000256" key="3">
    <source>
        <dbReference type="ARBA" id="ARBA00008030"/>
    </source>
</evidence>
<evidence type="ECO:0000256" key="7">
    <source>
        <dbReference type="ARBA" id="ARBA00023158"/>
    </source>
</evidence>
<comment type="caution">
    <text evidence="11">The sequence shown here is derived from an EMBL/GenBank/DDBJ whole genome shotgun (WGS) entry which is preliminary data.</text>
</comment>
<sequence>MLVIKELDSLLNVLSCDLTDHQTFETIANTFHSMLPKADSFKICSTIVLLLQHSSDLLPNVSQRLSAIFLLFECYKSDQFINNPFASVFMHLLNQDEDLFANRDKMKESQEPTACTSKKKKSSEGIGSLPKLSQREKIFIGQLITNAVPTKDLIKLTPKQVLNTEPAKDTTFDIGGLLVCLAERQSEMPFTSKAGIPVIIPDPDTRSMPVKLEKEMNNARKRTVEELVVGDNPPIDKFWRPEIVRLAPPLHISDDEFVWLFPSELDELQLAWDTSLSLDNSVGAEAKRLMNKAFKGSLTIQQQSQLLAEIEADPKLVFHLGLTPAKLPDLVENNPIVAIEMLLTLIQSNQISEYLSVLVNMEMSVHSMEVVNRLTTTVDLPSEFIHLYISNCIQTCEQIKDKYMQNRLVRLVCVFLQSLIRNKIINVQDIFIEV</sequence>
<evidence type="ECO:0000256" key="9">
    <source>
        <dbReference type="ARBA" id="ARBA00023242"/>
    </source>
</evidence>
<keyword evidence="5" id="KW-0963">Cytoplasm</keyword>
<evidence type="ECO:0000313" key="11">
    <source>
        <dbReference type="EMBL" id="RWS20968.1"/>
    </source>
</evidence>
<dbReference type="InterPro" id="IPR019312">
    <property type="entry name" value="CNOT11"/>
</dbReference>
<evidence type="ECO:0000256" key="6">
    <source>
        <dbReference type="ARBA" id="ARBA00023015"/>
    </source>
</evidence>
<dbReference type="PANTHER" id="PTHR15975">
    <property type="entry name" value="CCR4-NOT TRANSCRIPTION COMPLEX SUBUNIT 11"/>
    <property type="match status" value="1"/>
</dbReference>
<evidence type="ECO:0000256" key="4">
    <source>
        <dbReference type="ARBA" id="ARBA00014872"/>
    </source>
</evidence>
<evidence type="ECO:0000256" key="5">
    <source>
        <dbReference type="ARBA" id="ARBA00022490"/>
    </source>
</evidence>
<dbReference type="GO" id="GO:0005634">
    <property type="term" value="C:nucleus"/>
    <property type="evidence" value="ECO:0007669"/>
    <property type="project" value="UniProtKB-SubCell"/>
</dbReference>
<dbReference type="GO" id="GO:0005737">
    <property type="term" value="C:cytoplasm"/>
    <property type="evidence" value="ECO:0007669"/>
    <property type="project" value="UniProtKB-SubCell"/>
</dbReference>
<dbReference type="OrthoDB" id="10265389at2759"/>
<comment type="similarity">
    <text evidence="3">Belongs to the CNOT11 family.</text>
</comment>
<proteinExistence type="inferred from homology"/>
<gene>
    <name evidence="11" type="ORF">B4U80_04791</name>
</gene>
<dbReference type="PANTHER" id="PTHR15975:SF0">
    <property type="entry name" value="CCR4-NOT TRANSCRIPTION COMPLEX SUBUNIT 11"/>
    <property type="match status" value="1"/>
</dbReference>
<protein>
    <recommendedName>
        <fullName evidence="4">CCR4-NOT transcription complex subunit 11</fullName>
    </recommendedName>
</protein>
<keyword evidence="9" id="KW-0539">Nucleus</keyword>
<evidence type="ECO:0000256" key="1">
    <source>
        <dbReference type="ARBA" id="ARBA00004123"/>
    </source>
</evidence>
<keyword evidence="12" id="KW-1185">Reference proteome</keyword>
<dbReference type="Proteomes" id="UP000288716">
    <property type="component" value="Unassembled WGS sequence"/>
</dbReference>
<dbReference type="VEuPathDB" id="VectorBase:LDEU011072"/>
<reference evidence="11 12" key="1">
    <citation type="journal article" date="2018" name="Gigascience">
        <title>Genomes of trombidid mites reveal novel predicted allergens and laterally-transferred genes associated with secondary metabolism.</title>
        <authorList>
            <person name="Dong X."/>
            <person name="Chaisiri K."/>
            <person name="Xia D."/>
            <person name="Armstrong S.D."/>
            <person name="Fang Y."/>
            <person name="Donnelly M.J."/>
            <person name="Kadowaki T."/>
            <person name="McGarry J.W."/>
            <person name="Darby A.C."/>
            <person name="Makepeace B.L."/>
        </authorList>
    </citation>
    <scope>NUCLEOTIDE SEQUENCE [LARGE SCALE GENOMIC DNA]</scope>
    <source>
        <strain evidence="11">UoL-UT</strain>
    </source>
</reference>
<comment type="subcellular location">
    <subcellularLocation>
        <location evidence="2">Cytoplasm</location>
    </subcellularLocation>
    <subcellularLocation>
        <location evidence="1">Nucleus</location>
    </subcellularLocation>
</comment>
<dbReference type="AlphaFoldDB" id="A0A443S0A6"/>
<name>A0A443S0A6_9ACAR</name>
<dbReference type="STRING" id="299467.A0A443S0A6"/>
<dbReference type="GO" id="GO:0030014">
    <property type="term" value="C:CCR4-NOT complex"/>
    <property type="evidence" value="ECO:0007669"/>
    <property type="project" value="InterPro"/>
</dbReference>
<keyword evidence="8" id="KW-0804">Transcription</keyword>
<dbReference type="Pfam" id="PF10155">
    <property type="entry name" value="CNOT11"/>
    <property type="match status" value="1"/>
</dbReference>
<keyword evidence="6" id="KW-0805">Transcription regulation</keyword>
<evidence type="ECO:0000256" key="2">
    <source>
        <dbReference type="ARBA" id="ARBA00004496"/>
    </source>
</evidence>
<feature type="non-terminal residue" evidence="11">
    <location>
        <position position="434"/>
    </location>
</feature>
<organism evidence="11 12">
    <name type="scientific">Leptotrombidium deliense</name>
    <dbReference type="NCBI Taxonomy" id="299467"/>
    <lineage>
        <taxon>Eukaryota</taxon>
        <taxon>Metazoa</taxon>
        <taxon>Ecdysozoa</taxon>
        <taxon>Arthropoda</taxon>
        <taxon>Chelicerata</taxon>
        <taxon>Arachnida</taxon>
        <taxon>Acari</taxon>
        <taxon>Acariformes</taxon>
        <taxon>Trombidiformes</taxon>
        <taxon>Prostigmata</taxon>
        <taxon>Anystina</taxon>
        <taxon>Parasitengona</taxon>
        <taxon>Trombiculoidea</taxon>
        <taxon>Trombiculidae</taxon>
        <taxon>Leptotrombidium</taxon>
    </lineage>
</organism>
<dbReference type="EMBL" id="NCKV01014398">
    <property type="protein sequence ID" value="RWS20968.1"/>
    <property type="molecule type" value="Genomic_DNA"/>
</dbReference>
<feature type="region of interest" description="Disordered" evidence="10">
    <location>
        <begin position="106"/>
        <end position="127"/>
    </location>
</feature>
<dbReference type="GO" id="GO:0031047">
    <property type="term" value="P:regulatory ncRNA-mediated gene silencing"/>
    <property type="evidence" value="ECO:0007669"/>
    <property type="project" value="UniProtKB-KW"/>
</dbReference>
<evidence type="ECO:0000256" key="10">
    <source>
        <dbReference type="SAM" id="MobiDB-lite"/>
    </source>
</evidence>
<accession>A0A443S0A6</accession>
<evidence type="ECO:0000256" key="8">
    <source>
        <dbReference type="ARBA" id="ARBA00023163"/>
    </source>
</evidence>